<feature type="region of interest" description="Disordered" evidence="18">
    <location>
        <begin position="83"/>
        <end position="121"/>
    </location>
</feature>
<evidence type="ECO:0000256" key="17">
    <source>
        <dbReference type="RuleBase" id="RU362081"/>
    </source>
</evidence>
<dbReference type="GO" id="GO:0015086">
    <property type="term" value="F:cadmium ion transmembrane transporter activity"/>
    <property type="evidence" value="ECO:0007669"/>
    <property type="project" value="TreeGrafter"/>
</dbReference>
<feature type="transmembrane region" description="Helical" evidence="17">
    <location>
        <begin position="156"/>
        <end position="174"/>
    </location>
</feature>
<sequence length="739" mass="79202">MTESSLLKTQQMQIGGMDCTSCKLKIEGSLERLRGVTEASVTVQTGRLTITYNPEQVNETTIQDQIKALGYTLATSKSSVALNGQDHHEPHAGNHSHVDDHSHDEHDEVKEQGHGDKYGAGEFNLKQEAPPVLIAVALFAIAILFEQPLHNTPGHIAEFAVIIPAYLLSGWSVLKTAGRNILRGQVFDENFLMTIATLGALAIHQLPEAVAVMLFFRVGELFQEYSVGRSRRSIIALLEVRPDTANLKVNGTVQQVSPGTVKVGDLILVKPGEKVPLDGEILEGKSQVDTSALTGESIPRTVKLGDSILAGMINQSGILTIRVTKPFGESSIAKILDLVENASSKKAPTEKFITKFARYYTPVVVFLSLAIALLPPLFIPGADRSDWVYRALVLLVISCPCGLVISIPLGYFGGIGGAAKRGILVKGSMFLDSLTAIKTVVFDKTGTLTKGTFKVTQVVTKNGFSEAELLRLAANAESHSNHPVALSIRETYTQPISDSEVTDYEEIAGHGIRSIVQGHVVIAGNDRLLHRERIDHDTCGVAGTVVHLAVDGRYAGYILIADEIKADAAQAVRDLKRMGVEKTVMLTGDNKVVAQSVAHHIGLDAFVAELLPEGKVHEIEKLLDPDGKKKLAFVGDGINDAPVIARADIGIAMGGLGADAAIETADVVLMTDAPSKVTEAIQIAQKTRHIVVQNIVVALMVKAIFIGLGSIGLATLWEAVFADVGVALFAIFNALQVLK</sequence>
<dbReference type="GO" id="GO:0005524">
    <property type="term" value="F:ATP binding"/>
    <property type="evidence" value="ECO:0007669"/>
    <property type="project" value="UniProtKB-UniRule"/>
</dbReference>
<dbReference type="NCBIfam" id="TIGR01512">
    <property type="entry name" value="ATPase-IB2_Cd"/>
    <property type="match status" value="1"/>
</dbReference>
<dbReference type="RefSeq" id="WP_322878956.1">
    <property type="nucleotide sequence ID" value="NZ_JAVMIP010000015.1"/>
</dbReference>
<keyword evidence="14 17" id="KW-0472">Membrane</keyword>
<evidence type="ECO:0000256" key="12">
    <source>
        <dbReference type="ARBA" id="ARBA00022967"/>
    </source>
</evidence>
<dbReference type="SUPFAM" id="SSF56784">
    <property type="entry name" value="HAD-like"/>
    <property type="match status" value="1"/>
</dbReference>
<keyword evidence="4 17" id="KW-1003">Cell membrane</keyword>
<feature type="transmembrane region" description="Helical" evidence="17">
    <location>
        <begin position="391"/>
        <end position="412"/>
    </location>
</feature>
<keyword evidence="10 17" id="KW-0067">ATP-binding</keyword>
<feature type="domain" description="HMA" evidence="19">
    <location>
        <begin position="8"/>
        <end position="74"/>
    </location>
</feature>
<evidence type="ECO:0000256" key="2">
    <source>
        <dbReference type="ARBA" id="ARBA00006024"/>
    </source>
</evidence>
<dbReference type="Pfam" id="PF00122">
    <property type="entry name" value="E1-E2_ATPase"/>
    <property type="match status" value="1"/>
</dbReference>
<keyword evidence="13 17" id="KW-1133">Transmembrane helix</keyword>
<feature type="transmembrane region" description="Helical" evidence="17">
    <location>
        <begin position="132"/>
        <end position="150"/>
    </location>
</feature>
<dbReference type="Gene3D" id="3.40.50.1000">
    <property type="entry name" value="HAD superfamily/HAD-like"/>
    <property type="match status" value="1"/>
</dbReference>
<dbReference type="AlphaFoldDB" id="A0AAE4FT74"/>
<dbReference type="InterPro" id="IPR017969">
    <property type="entry name" value="Heavy-metal-associated_CS"/>
</dbReference>
<dbReference type="CDD" id="cd00371">
    <property type="entry name" value="HMA"/>
    <property type="match status" value="1"/>
</dbReference>
<dbReference type="InterPro" id="IPR036163">
    <property type="entry name" value="HMA_dom_sf"/>
</dbReference>
<evidence type="ECO:0000256" key="1">
    <source>
        <dbReference type="ARBA" id="ARBA00004651"/>
    </source>
</evidence>
<keyword evidence="6 17" id="KW-0812">Transmembrane</keyword>
<evidence type="ECO:0000313" key="20">
    <source>
        <dbReference type="EMBL" id="MDS3861721.1"/>
    </source>
</evidence>
<evidence type="ECO:0000259" key="19">
    <source>
        <dbReference type="PROSITE" id="PS50846"/>
    </source>
</evidence>
<dbReference type="Proteomes" id="UP001268256">
    <property type="component" value="Unassembled WGS sequence"/>
</dbReference>
<dbReference type="InterPro" id="IPR008250">
    <property type="entry name" value="ATPase_P-typ_transduc_dom_A_sf"/>
</dbReference>
<dbReference type="SUPFAM" id="SSF55008">
    <property type="entry name" value="HMA, heavy metal-associated domain"/>
    <property type="match status" value="1"/>
</dbReference>
<keyword evidence="7 17" id="KW-0479">Metal-binding</keyword>
<dbReference type="Pfam" id="PF00702">
    <property type="entry name" value="Hydrolase"/>
    <property type="match status" value="1"/>
</dbReference>
<evidence type="ECO:0000313" key="21">
    <source>
        <dbReference type="Proteomes" id="UP001268256"/>
    </source>
</evidence>
<dbReference type="InterPro" id="IPR036412">
    <property type="entry name" value="HAD-like_sf"/>
</dbReference>
<evidence type="ECO:0000256" key="18">
    <source>
        <dbReference type="SAM" id="MobiDB-lite"/>
    </source>
</evidence>
<protein>
    <recommendedName>
        <fullName evidence="15">P-type Zn(2+) transporter</fullName>
        <ecNumber evidence="15">7.2.2.12</ecNumber>
    </recommendedName>
</protein>
<evidence type="ECO:0000256" key="9">
    <source>
        <dbReference type="ARBA" id="ARBA00022833"/>
    </source>
</evidence>
<dbReference type="FunFam" id="2.70.150.10:FF:000002">
    <property type="entry name" value="Copper-transporting ATPase 1, putative"/>
    <property type="match status" value="1"/>
</dbReference>
<dbReference type="InterPro" id="IPR027256">
    <property type="entry name" value="P-typ_ATPase_IB"/>
</dbReference>
<keyword evidence="8 17" id="KW-0547">Nucleotide-binding</keyword>
<keyword evidence="11" id="KW-0460">Magnesium</keyword>
<keyword evidence="21" id="KW-1185">Reference proteome</keyword>
<dbReference type="PROSITE" id="PS01047">
    <property type="entry name" value="HMA_1"/>
    <property type="match status" value="1"/>
</dbReference>
<keyword evidence="12" id="KW-1278">Translocase</keyword>
<dbReference type="InterPro" id="IPR006121">
    <property type="entry name" value="HMA_dom"/>
</dbReference>
<dbReference type="GO" id="GO:0016887">
    <property type="term" value="F:ATP hydrolysis activity"/>
    <property type="evidence" value="ECO:0007669"/>
    <property type="project" value="InterPro"/>
</dbReference>
<dbReference type="NCBIfam" id="TIGR01525">
    <property type="entry name" value="ATPase-IB_hvy"/>
    <property type="match status" value="1"/>
</dbReference>
<dbReference type="SFLD" id="SFLDS00003">
    <property type="entry name" value="Haloacid_Dehalogenase"/>
    <property type="match status" value="1"/>
</dbReference>
<dbReference type="PANTHER" id="PTHR48085">
    <property type="entry name" value="CADMIUM/ZINC-TRANSPORTING ATPASE HMA2-RELATED"/>
    <property type="match status" value="1"/>
</dbReference>
<comment type="caution">
    <text evidence="20">The sequence shown here is derived from an EMBL/GenBank/DDBJ whole genome shotgun (WGS) entry which is preliminary data.</text>
</comment>
<dbReference type="GO" id="GO:0016463">
    <property type="term" value="F:P-type zinc transporter activity"/>
    <property type="evidence" value="ECO:0007669"/>
    <property type="project" value="UniProtKB-EC"/>
</dbReference>
<dbReference type="Gene3D" id="3.40.1110.10">
    <property type="entry name" value="Calcium-transporting ATPase, cytoplasmic domain N"/>
    <property type="match status" value="1"/>
</dbReference>
<dbReference type="SFLD" id="SFLDF00027">
    <property type="entry name" value="p-type_atpase"/>
    <property type="match status" value="1"/>
</dbReference>
<evidence type="ECO:0000256" key="11">
    <source>
        <dbReference type="ARBA" id="ARBA00022842"/>
    </source>
</evidence>
<dbReference type="EMBL" id="JAVMIP010000015">
    <property type="protein sequence ID" value="MDS3861721.1"/>
    <property type="molecule type" value="Genomic_DNA"/>
</dbReference>
<dbReference type="FunFam" id="3.40.1110.10:FF:000066">
    <property type="entry name" value="Cadmium-translocating P-type ATPase"/>
    <property type="match status" value="1"/>
</dbReference>
<dbReference type="PROSITE" id="PS50846">
    <property type="entry name" value="HMA_2"/>
    <property type="match status" value="1"/>
</dbReference>
<evidence type="ECO:0000256" key="15">
    <source>
        <dbReference type="ARBA" id="ARBA00039097"/>
    </source>
</evidence>
<dbReference type="NCBIfam" id="TIGR01494">
    <property type="entry name" value="ATPase_P-type"/>
    <property type="match status" value="1"/>
</dbReference>
<dbReference type="FunFam" id="3.30.70.100:FF:000001">
    <property type="entry name" value="ATPase copper transporting beta"/>
    <property type="match status" value="1"/>
</dbReference>
<dbReference type="SFLD" id="SFLDG00002">
    <property type="entry name" value="C1.7:_P-type_atpase_like"/>
    <property type="match status" value="1"/>
</dbReference>
<dbReference type="SUPFAM" id="SSF81665">
    <property type="entry name" value="Calcium ATPase, transmembrane domain M"/>
    <property type="match status" value="1"/>
</dbReference>
<dbReference type="InterPro" id="IPR018303">
    <property type="entry name" value="ATPase_P-typ_P_site"/>
</dbReference>
<dbReference type="PRINTS" id="PR00120">
    <property type="entry name" value="HATPASE"/>
</dbReference>
<dbReference type="Gene3D" id="3.30.70.100">
    <property type="match status" value="1"/>
</dbReference>
<dbReference type="InterPro" id="IPR044492">
    <property type="entry name" value="P_typ_ATPase_HD_dom"/>
</dbReference>
<gene>
    <name evidence="20" type="ORF">RIF25_13000</name>
</gene>
<dbReference type="InterPro" id="IPR059000">
    <property type="entry name" value="ATPase_P-type_domA"/>
</dbReference>
<proteinExistence type="inferred from homology"/>
<evidence type="ECO:0000256" key="5">
    <source>
        <dbReference type="ARBA" id="ARBA00022553"/>
    </source>
</evidence>
<comment type="catalytic activity">
    <reaction evidence="16">
        <text>Zn(2+)(in) + ATP + H2O = Zn(2+)(out) + ADP + phosphate + H(+)</text>
        <dbReference type="Rhea" id="RHEA:20621"/>
        <dbReference type="ChEBI" id="CHEBI:15377"/>
        <dbReference type="ChEBI" id="CHEBI:15378"/>
        <dbReference type="ChEBI" id="CHEBI:29105"/>
        <dbReference type="ChEBI" id="CHEBI:30616"/>
        <dbReference type="ChEBI" id="CHEBI:43474"/>
        <dbReference type="ChEBI" id="CHEBI:456216"/>
        <dbReference type="EC" id="7.2.2.12"/>
    </reaction>
</comment>
<evidence type="ECO:0000256" key="7">
    <source>
        <dbReference type="ARBA" id="ARBA00022723"/>
    </source>
</evidence>
<keyword evidence="9" id="KW-0862">Zinc</keyword>
<feature type="transmembrane region" description="Helical" evidence="17">
    <location>
        <begin position="719"/>
        <end position="738"/>
    </location>
</feature>
<accession>A0AAE4FT74</accession>
<keyword evidence="3" id="KW-0813">Transport</keyword>
<organism evidence="20 21">
    <name type="scientific">Pseudocalidococcus azoricus BACA0444</name>
    <dbReference type="NCBI Taxonomy" id="2918990"/>
    <lineage>
        <taxon>Bacteria</taxon>
        <taxon>Bacillati</taxon>
        <taxon>Cyanobacteriota</taxon>
        <taxon>Cyanophyceae</taxon>
        <taxon>Acaryochloridales</taxon>
        <taxon>Thermosynechococcaceae</taxon>
        <taxon>Pseudocalidococcus</taxon>
        <taxon>Pseudocalidococcus azoricus</taxon>
    </lineage>
</organism>
<dbReference type="Gene3D" id="2.70.150.10">
    <property type="entry name" value="Calcium-transporting ATPase, cytoplasmic transduction domain A"/>
    <property type="match status" value="1"/>
</dbReference>
<name>A0AAE4FT74_9CYAN</name>
<evidence type="ECO:0000256" key="8">
    <source>
        <dbReference type="ARBA" id="ARBA00022741"/>
    </source>
</evidence>
<evidence type="ECO:0000256" key="4">
    <source>
        <dbReference type="ARBA" id="ARBA00022475"/>
    </source>
</evidence>
<dbReference type="EC" id="7.2.2.12" evidence="15"/>
<dbReference type="InterPro" id="IPR023299">
    <property type="entry name" value="ATPase_P-typ_cyto_dom_N"/>
</dbReference>
<evidence type="ECO:0000256" key="16">
    <source>
        <dbReference type="ARBA" id="ARBA00047308"/>
    </source>
</evidence>
<dbReference type="InterPro" id="IPR023298">
    <property type="entry name" value="ATPase_P-typ_TM_dom_sf"/>
</dbReference>
<dbReference type="InterPro" id="IPR001757">
    <property type="entry name" value="P_typ_ATPase"/>
</dbReference>
<comment type="subcellular location">
    <subcellularLocation>
        <location evidence="1">Cell membrane</location>
        <topology evidence="1">Multi-pass membrane protein</topology>
    </subcellularLocation>
</comment>
<feature type="transmembrane region" description="Helical" evidence="17">
    <location>
        <begin position="359"/>
        <end position="379"/>
    </location>
</feature>
<dbReference type="PRINTS" id="PR00119">
    <property type="entry name" value="CATATPASE"/>
</dbReference>
<evidence type="ECO:0000256" key="13">
    <source>
        <dbReference type="ARBA" id="ARBA00022989"/>
    </source>
</evidence>
<evidence type="ECO:0000256" key="14">
    <source>
        <dbReference type="ARBA" id="ARBA00023136"/>
    </source>
</evidence>
<feature type="transmembrane region" description="Helical" evidence="17">
    <location>
        <begin position="691"/>
        <end position="713"/>
    </location>
</feature>
<evidence type="ECO:0000256" key="6">
    <source>
        <dbReference type="ARBA" id="ARBA00022692"/>
    </source>
</evidence>
<evidence type="ECO:0000256" key="10">
    <source>
        <dbReference type="ARBA" id="ARBA00022840"/>
    </source>
</evidence>
<dbReference type="Pfam" id="PF00403">
    <property type="entry name" value="HMA"/>
    <property type="match status" value="1"/>
</dbReference>
<reference evidence="21" key="1">
    <citation type="submission" date="2023-07" db="EMBL/GenBank/DDBJ databases">
        <authorList>
            <person name="Luz R."/>
            <person name="Cordeiro R."/>
            <person name="Fonseca A."/>
            <person name="Goncalves V."/>
        </authorList>
    </citation>
    <scope>NUCLEOTIDE SEQUENCE [LARGE SCALE GENOMIC DNA]</scope>
    <source>
        <strain evidence="21">BACA0444</strain>
    </source>
</reference>
<dbReference type="PROSITE" id="PS00154">
    <property type="entry name" value="ATPASE_E1_E2"/>
    <property type="match status" value="1"/>
</dbReference>
<comment type="similarity">
    <text evidence="2 17">Belongs to the cation transport ATPase (P-type) (TC 3.A.3) family. Type IB subfamily.</text>
</comment>
<evidence type="ECO:0000256" key="3">
    <source>
        <dbReference type="ARBA" id="ARBA00022448"/>
    </source>
</evidence>
<dbReference type="GO" id="GO:0005886">
    <property type="term" value="C:plasma membrane"/>
    <property type="evidence" value="ECO:0007669"/>
    <property type="project" value="UniProtKB-SubCell"/>
</dbReference>
<dbReference type="PANTHER" id="PTHR48085:SF5">
    <property type="entry name" value="CADMIUM_ZINC-TRANSPORTING ATPASE HMA4-RELATED"/>
    <property type="match status" value="1"/>
</dbReference>
<dbReference type="InterPro" id="IPR023214">
    <property type="entry name" value="HAD_sf"/>
</dbReference>
<dbReference type="GO" id="GO:0046872">
    <property type="term" value="F:metal ion binding"/>
    <property type="evidence" value="ECO:0007669"/>
    <property type="project" value="UniProtKB-KW"/>
</dbReference>
<dbReference type="SUPFAM" id="SSF81653">
    <property type="entry name" value="Calcium ATPase, transduction domain A"/>
    <property type="match status" value="1"/>
</dbReference>
<dbReference type="InterPro" id="IPR051014">
    <property type="entry name" value="Cation_Transport_ATPase_IB"/>
</dbReference>
<dbReference type="CDD" id="cd07548">
    <property type="entry name" value="P-type_ATPase-Cd_Zn_Co_like"/>
    <property type="match status" value="1"/>
</dbReference>
<keyword evidence="5" id="KW-0597">Phosphoprotein</keyword>
<feature type="compositionally biased region" description="Basic and acidic residues" evidence="18">
    <location>
        <begin position="85"/>
        <end position="119"/>
    </location>
</feature>